<protein>
    <submittedName>
        <fullName evidence="1">Uncharacterized protein</fullName>
    </submittedName>
</protein>
<comment type="caution">
    <text evidence="1">The sequence shown here is derived from an EMBL/GenBank/DDBJ whole genome shotgun (WGS) entry which is preliminary data.</text>
</comment>
<accession>A0ACC2F4D2</accession>
<dbReference type="EMBL" id="CM055761">
    <property type="protein sequence ID" value="KAJ7986233.1"/>
    <property type="molecule type" value="Genomic_DNA"/>
</dbReference>
<reference evidence="1" key="1">
    <citation type="submission" date="2021-05" db="EMBL/GenBank/DDBJ databases">
        <authorList>
            <person name="Pan Q."/>
            <person name="Jouanno E."/>
            <person name="Zahm M."/>
            <person name="Klopp C."/>
            <person name="Cabau C."/>
            <person name="Louis A."/>
            <person name="Berthelot C."/>
            <person name="Parey E."/>
            <person name="Roest Crollius H."/>
            <person name="Montfort J."/>
            <person name="Robinson-Rechavi M."/>
            <person name="Bouchez O."/>
            <person name="Lampietro C."/>
            <person name="Lopez Roques C."/>
            <person name="Donnadieu C."/>
            <person name="Postlethwait J."/>
            <person name="Bobe J."/>
            <person name="Dillon D."/>
            <person name="Chandos A."/>
            <person name="von Hippel F."/>
            <person name="Guiguen Y."/>
        </authorList>
    </citation>
    <scope>NUCLEOTIDE SEQUENCE</scope>
    <source>
        <strain evidence="1">YG-Jan2019</strain>
    </source>
</reference>
<name>A0ACC2F4D2_DALPE</name>
<organism evidence="1 2">
    <name type="scientific">Dallia pectoralis</name>
    <name type="common">Alaska blackfish</name>
    <dbReference type="NCBI Taxonomy" id="75939"/>
    <lineage>
        <taxon>Eukaryota</taxon>
        <taxon>Metazoa</taxon>
        <taxon>Chordata</taxon>
        <taxon>Craniata</taxon>
        <taxon>Vertebrata</taxon>
        <taxon>Euteleostomi</taxon>
        <taxon>Actinopterygii</taxon>
        <taxon>Neopterygii</taxon>
        <taxon>Teleostei</taxon>
        <taxon>Protacanthopterygii</taxon>
        <taxon>Esociformes</taxon>
        <taxon>Umbridae</taxon>
        <taxon>Dallia</taxon>
    </lineage>
</organism>
<keyword evidence="2" id="KW-1185">Reference proteome</keyword>
<dbReference type="Proteomes" id="UP001157502">
    <property type="component" value="Chromosome 34"/>
</dbReference>
<sequence length="136" mass="15734">MLVIYIETWSLTTTAGYFYRLLRVKPADIIMLTPGVLHQEFNDKQLNIRLLLIYSSTADREDSGVFVKTSADTQETTERLLTEDELAIHNLHIKACEDKRRMYVDPASGYKVFTEFAHRQRGSCCGSACRHRLYVR</sequence>
<gene>
    <name evidence="1" type="ORF">DPEC_G00337830</name>
</gene>
<evidence type="ECO:0000313" key="1">
    <source>
        <dbReference type="EMBL" id="KAJ7986233.1"/>
    </source>
</evidence>
<evidence type="ECO:0000313" key="2">
    <source>
        <dbReference type="Proteomes" id="UP001157502"/>
    </source>
</evidence>
<proteinExistence type="predicted"/>